<dbReference type="GO" id="GO:0005524">
    <property type="term" value="F:ATP binding"/>
    <property type="evidence" value="ECO:0007669"/>
    <property type="project" value="UniProtKB-UniRule"/>
</dbReference>
<feature type="binding site" evidence="10">
    <location>
        <position position="102"/>
    </location>
    <ligand>
        <name>ATP</name>
        <dbReference type="ChEBI" id="CHEBI:30616"/>
    </ligand>
</feature>
<dbReference type="SMART" id="SM00220">
    <property type="entry name" value="S_TKc"/>
    <property type="match status" value="1"/>
</dbReference>
<evidence type="ECO:0000256" key="10">
    <source>
        <dbReference type="PROSITE-ProRule" id="PRU10141"/>
    </source>
</evidence>
<dbReference type="CDD" id="cd14066">
    <property type="entry name" value="STKc_IRAK"/>
    <property type="match status" value="1"/>
</dbReference>
<protein>
    <submittedName>
        <fullName evidence="15">Probable serine/threonine-protein kinase PBL7</fullName>
    </submittedName>
</protein>
<evidence type="ECO:0000256" key="6">
    <source>
        <dbReference type="ARBA" id="ARBA00022741"/>
    </source>
</evidence>
<evidence type="ECO:0000256" key="12">
    <source>
        <dbReference type="SAM" id="MobiDB-lite"/>
    </source>
</evidence>
<evidence type="ECO:0000256" key="9">
    <source>
        <dbReference type="ARBA" id="ARBA00023136"/>
    </source>
</evidence>
<keyword evidence="4 11" id="KW-0723">Serine/threonine-protein kinase</keyword>
<feature type="domain" description="Protein kinase" evidence="13">
    <location>
        <begin position="73"/>
        <end position="350"/>
    </location>
</feature>
<dbReference type="AlphaFoldDB" id="A0AB40BY90"/>
<feature type="region of interest" description="Disordered" evidence="12">
    <location>
        <begin position="358"/>
        <end position="391"/>
    </location>
</feature>
<evidence type="ECO:0000256" key="7">
    <source>
        <dbReference type="ARBA" id="ARBA00022777"/>
    </source>
</evidence>
<dbReference type="InterPro" id="IPR011009">
    <property type="entry name" value="Kinase-like_dom_sf"/>
</dbReference>
<dbReference type="InterPro" id="IPR000719">
    <property type="entry name" value="Prot_kinase_dom"/>
</dbReference>
<dbReference type="Pfam" id="PF00069">
    <property type="entry name" value="Pkinase"/>
    <property type="match status" value="1"/>
</dbReference>
<dbReference type="PANTHER" id="PTHR47985">
    <property type="entry name" value="OS07G0668900 PROTEIN"/>
    <property type="match status" value="1"/>
</dbReference>
<dbReference type="PROSITE" id="PS00108">
    <property type="entry name" value="PROTEIN_KINASE_ST"/>
    <property type="match status" value="1"/>
</dbReference>
<dbReference type="GO" id="GO:0090404">
    <property type="term" value="C:pollen tube tip"/>
    <property type="evidence" value="ECO:0007669"/>
    <property type="project" value="UniProtKB-ARBA"/>
</dbReference>
<evidence type="ECO:0000313" key="14">
    <source>
        <dbReference type="Proteomes" id="UP001515500"/>
    </source>
</evidence>
<dbReference type="PROSITE" id="PS00107">
    <property type="entry name" value="PROTEIN_KINASE_ATP"/>
    <property type="match status" value="1"/>
</dbReference>
<evidence type="ECO:0000256" key="2">
    <source>
        <dbReference type="ARBA" id="ARBA00008684"/>
    </source>
</evidence>
<organism evidence="14 15">
    <name type="scientific">Dioscorea cayennensis subsp. rotundata</name>
    <name type="common">White Guinea yam</name>
    <name type="synonym">Dioscorea rotundata</name>
    <dbReference type="NCBI Taxonomy" id="55577"/>
    <lineage>
        <taxon>Eukaryota</taxon>
        <taxon>Viridiplantae</taxon>
        <taxon>Streptophyta</taxon>
        <taxon>Embryophyta</taxon>
        <taxon>Tracheophyta</taxon>
        <taxon>Spermatophyta</taxon>
        <taxon>Magnoliopsida</taxon>
        <taxon>Liliopsida</taxon>
        <taxon>Dioscoreales</taxon>
        <taxon>Dioscoreaceae</taxon>
        <taxon>Dioscorea</taxon>
    </lineage>
</organism>
<dbReference type="Proteomes" id="UP001515500">
    <property type="component" value="Chromosome 9"/>
</dbReference>
<dbReference type="PIRSF" id="PIRSF000654">
    <property type="entry name" value="Integrin-linked_kinase"/>
    <property type="match status" value="1"/>
</dbReference>
<keyword evidence="9" id="KW-0472">Membrane</keyword>
<keyword evidence="8 10" id="KW-0067">ATP-binding</keyword>
<dbReference type="Gene3D" id="3.30.200.20">
    <property type="entry name" value="Phosphorylase Kinase, domain 1"/>
    <property type="match status" value="1"/>
</dbReference>
<dbReference type="GeneID" id="120269191"/>
<dbReference type="SUPFAM" id="SSF56112">
    <property type="entry name" value="Protein kinase-like (PK-like)"/>
    <property type="match status" value="1"/>
</dbReference>
<keyword evidence="7 15" id="KW-0418">Kinase</keyword>
<dbReference type="InterPro" id="IPR017441">
    <property type="entry name" value="Protein_kinase_ATP_BS"/>
</dbReference>
<feature type="compositionally biased region" description="Basic and acidic residues" evidence="12">
    <location>
        <begin position="372"/>
        <end position="391"/>
    </location>
</feature>
<dbReference type="Gene3D" id="1.10.510.10">
    <property type="entry name" value="Transferase(Phosphotransferase) domain 1"/>
    <property type="match status" value="1"/>
</dbReference>
<feature type="compositionally biased region" description="Low complexity" evidence="12">
    <location>
        <begin position="360"/>
        <end position="371"/>
    </location>
</feature>
<keyword evidence="3" id="KW-1003">Cell membrane</keyword>
<comment type="similarity">
    <text evidence="2">Belongs to the protein kinase superfamily. Ser/Thr protein kinase family.</text>
</comment>
<evidence type="ECO:0000259" key="13">
    <source>
        <dbReference type="PROSITE" id="PS50011"/>
    </source>
</evidence>
<dbReference type="FunFam" id="3.30.200.20:FF:000266">
    <property type="entry name" value="probable serine/threonine-protein kinase RLCKVII"/>
    <property type="match status" value="1"/>
</dbReference>
<evidence type="ECO:0000256" key="8">
    <source>
        <dbReference type="ARBA" id="ARBA00022840"/>
    </source>
</evidence>
<dbReference type="GO" id="GO:0005886">
    <property type="term" value="C:plasma membrane"/>
    <property type="evidence" value="ECO:0007669"/>
    <property type="project" value="UniProtKB-SubCell"/>
</dbReference>
<proteinExistence type="inferred from homology"/>
<comment type="subcellular location">
    <subcellularLocation>
        <location evidence="1">Cell membrane</location>
        <topology evidence="1">Lipid-anchor</topology>
    </subcellularLocation>
</comment>
<evidence type="ECO:0000256" key="11">
    <source>
        <dbReference type="RuleBase" id="RU000304"/>
    </source>
</evidence>
<gene>
    <name evidence="15" type="primary">LOC120269191</name>
</gene>
<name>A0AB40BY90_DIOCR</name>
<accession>A0AB40BY90</accession>
<evidence type="ECO:0000256" key="1">
    <source>
        <dbReference type="ARBA" id="ARBA00004193"/>
    </source>
</evidence>
<reference evidence="15" key="1">
    <citation type="submission" date="2025-08" db="UniProtKB">
        <authorList>
            <consortium name="RefSeq"/>
        </authorList>
    </citation>
    <scope>IDENTIFICATION</scope>
</reference>
<dbReference type="GO" id="GO:0010183">
    <property type="term" value="P:pollen tube guidance"/>
    <property type="evidence" value="ECO:0007669"/>
    <property type="project" value="UniProtKB-ARBA"/>
</dbReference>
<keyword evidence="6 10" id="KW-0547">Nucleotide-binding</keyword>
<sequence>MGWFRCVGNPCKDVDIKDQSSASSVEKSKRNLQVDVKKQSSIDIKKDALCKSSQDSSTRTFTFSELAIATNNFLSDCMLGEGGFGRVYKGYLESINQVVAIKQLDLNGLQGNSEFSAEVMFLGLLHHPNLVNLIGSCKDGDQRLLVYEYMPLGSLEDHLFDPIPGRQGLDWDTRMKIAAGAAKGLEYLHDIAKPPVIYRDLKCSNILLGEGYYPKLSDFGLAKLGPVGDDTHVTTRVMGTYGYCAPEYAMTGQLTPKSDMYSFGVVLLEIITGRRAIDNRRAPAERNLVAWARPLFKDRRKFSQMADPVLNGQYSTRSLYQALAVAAMCVHEQPLLRPVIKDVVSALNFLASQTYNPEIQTAQTSGTTQTTKDNDNKPEQSSDEPEQRQPK</sequence>
<dbReference type="RefSeq" id="XP_039132457.1">
    <property type="nucleotide sequence ID" value="XM_039276523.1"/>
</dbReference>
<dbReference type="FunFam" id="1.10.510.10:FF:000032">
    <property type="entry name" value="Serine/threonine-protein kinase PBS1"/>
    <property type="match status" value="1"/>
</dbReference>
<dbReference type="GO" id="GO:0004674">
    <property type="term" value="F:protein serine/threonine kinase activity"/>
    <property type="evidence" value="ECO:0007669"/>
    <property type="project" value="UniProtKB-KW"/>
</dbReference>
<dbReference type="PANTHER" id="PTHR47985:SF23">
    <property type="entry name" value="OS07G0695300 PROTEIN"/>
    <property type="match status" value="1"/>
</dbReference>
<dbReference type="PROSITE" id="PS50011">
    <property type="entry name" value="PROTEIN_KINASE_DOM"/>
    <property type="match status" value="1"/>
</dbReference>
<evidence type="ECO:0000256" key="5">
    <source>
        <dbReference type="ARBA" id="ARBA00022679"/>
    </source>
</evidence>
<keyword evidence="14" id="KW-1185">Reference proteome</keyword>
<evidence type="ECO:0000313" key="15">
    <source>
        <dbReference type="RefSeq" id="XP_039132457.1"/>
    </source>
</evidence>
<keyword evidence="5" id="KW-0808">Transferase</keyword>
<evidence type="ECO:0000256" key="4">
    <source>
        <dbReference type="ARBA" id="ARBA00022527"/>
    </source>
</evidence>
<evidence type="ECO:0000256" key="3">
    <source>
        <dbReference type="ARBA" id="ARBA00022475"/>
    </source>
</evidence>
<dbReference type="InterPro" id="IPR008271">
    <property type="entry name" value="Ser/Thr_kinase_AS"/>
</dbReference>